<dbReference type="Gene3D" id="3.40.50.720">
    <property type="entry name" value="NAD(P)-binding Rossmann-like Domain"/>
    <property type="match status" value="1"/>
</dbReference>
<accession>A0A9P9F476</accession>
<evidence type="ECO:0000313" key="2">
    <source>
        <dbReference type="Proteomes" id="UP000738349"/>
    </source>
</evidence>
<keyword evidence="2" id="KW-1185">Reference proteome</keyword>
<dbReference type="PANTHER" id="PTHR42820">
    <property type="entry name" value="SHORT-CHAIN DEHYDROGENASE REDUCTASE"/>
    <property type="match status" value="1"/>
</dbReference>
<dbReference type="Proteomes" id="UP000738349">
    <property type="component" value="Unassembled WGS sequence"/>
</dbReference>
<sequence length="101" mass="10934">MPDGFALTINGLPSQQQKLNELDHEIHSRGRKAIVITCDGSDEADVQRLVDDTVSALGDLNVMVANAGMMMMKGLLDLSELELDKTQAVNAYCPGMVKTPM</sequence>
<name>A0A9P9F476_9HYPO</name>
<comment type="caution">
    <text evidence="1">The sequence shown here is derived from an EMBL/GenBank/DDBJ whole genome shotgun (WGS) entry which is preliminary data.</text>
</comment>
<protein>
    <submittedName>
        <fullName evidence="1">Uncharacterized protein</fullName>
    </submittedName>
</protein>
<dbReference type="Pfam" id="PF00106">
    <property type="entry name" value="adh_short"/>
    <property type="match status" value="1"/>
</dbReference>
<evidence type="ECO:0000313" key="1">
    <source>
        <dbReference type="EMBL" id="KAH7152644.1"/>
    </source>
</evidence>
<reference evidence="1" key="1">
    <citation type="journal article" date="2021" name="Nat. Commun.">
        <title>Genetic determinants of endophytism in the Arabidopsis root mycobiome.</title>
        <authorList>
            <person name="Mesny F."/>
            <person name="Miyauchi S."/>
            <person name="Thiergart T."/>
            <person name="Pickel B."/>
            <person name="Atanasova L."/>
            <person name="Karlsson M."/>
            <person name="Huettel B."/>
            <person name="Barry K.W."/>
            <person name="Haridas S."/>
            <person name="Chen C."/>
            <person name="Bauer D."/>
            <person name="Andreopoulos W."/>
            <person name="Pangilinan J."/>
            <person name="LaButti K."/>
            <person name="Riley R."/>
            <person name="Lipzen A."/>
            <person name="Clum A."/>
            <person name="Drula E."/>
            <person name="Henrissat B."/>
            <person name="Kohler A."/>
            <person name="Grigoriev I.V."/>
            <person name="Martin F.M."/>
            <person name="Hacquard S."/>
        </authorList>
    </citation>
    <scope>NUCLEOTIDE SEQUENCE</scope>
    <source>
        <strain evidence="1">MPI-CAGE-AT-0147</strain>
    </source>
</reference>
<proteinExistence type="predicted"/>
<dbReference type="PANTHER" id="PTHR42820:SF1">
    <property type="entry name" value="SHORT-CHAIN DEHYDROGENASE_REDUCTASE FAMILY PROTEIN"/>
    <property type="match status" value="1"/>
</dbReference>
<dbReference type="SUPFAM" id="SSF51735">
    <property type="entry name" value="NAD(P)-binding Rossmann-fold domains"/>
    <property type="match status" value="1"/>
</dbReference>
<dbReference type="InterPro" id="IPR002347">
    <property type="entry name" value="SDR_fam"/>
</dbReference>
<dbReference type="EMBL" id="JAGMUV010000006">
    <property type="protein sequence ID" value="KAH7152644.1"/>
    <property type="molecule type" value="Genomic_DNA"/>
</dbReference>
<dbReference type="OrthoDB" id="47007at2759"/>
<organism evidence="1 2">
    <name type="scientific">Dactylonectria macrodidyma</name>
    <dbReference type="NCBI Taxonomy" id="307937"/>
    <lineage>
        <taxon>Eukaryota</taxon>
        <taxon>Fungi</taxon>
        <taxon>Dikarya</taxon>
        <taxon>Ascomycota</taxon>
        <taxon>Pezizomycotina</taxon>
        <taxon>Sordariomycetes</taxon>
        <taxon>Hypocreomycetidae</taxon>
        <taxon>Hypocreales</taxon>
        <taxon>Nectriaceae</taxon>
        <taxon>Dactylonectria</taxon>
    </lineage>
</organism>
<gene>
    <name evidence="1" type="ORF">EDB81DRAFT_930956</name>
</gene>
<dbReference type="InterPro" id="IPR036291">
    <property type="entry name" value="NAD(P)-bd_dom_sf"/>
</dbReference>
<dbReference type="AlphaFoldDB" id="A0A9P9F476"/>